<evidence type="ECO:0000313" key="2">
    <source>
        <dbReference type="Proteomes" id="UP001152531"/>
    </source>
</evidence>
<evidence type="ECO:0000313" key="1">
    <source>
        <dbReference type="EMBL" id="CAH6719888.1"/>
    </source>
</evidence>
<accession>A0ACA9Y566</accession>
<keyword evidence="2" id="KW-1185">Reference proteome</keyword>
<reference evidence="1" key="1">
    <citation type="submission" date="2022-06" db="EMBL/GenBank/DDBJ databases">
        <authorList>
            <person name="Legras J.-L."/>
            <person name="Devillers H."/>
            <person name="Grondin C."/>
        </authorList>
    </citation>
    <scope>NUCLEOTIDE SEQUENCE</scope>
    <source>
        <strain evidence="1">CLIB 1444</strain>
    </source>
</reference>
<dbReference type="EMBL" id="CALSDN010000002">
    <property type="protein sequence ID" value="CAH6719888.1"/>
    <property type="molecule type" value="Genomic_DNA"/>
</dbReference>
<sequence>MSKRLKQLNWNLDGRTEILLKQLTAYIFHALGFDIDFNLQQIKYGPFLSSKFNKAEAYQELPPPFVKDQNILVFNKILSSLSYTKLYKAKYNNGDGDDVDDDTSVFNDDIERFIPLRSHSSFEKYGNNIDIGKVLFASLKNIYVDTVLLRFLIVNKYNLDKALTSYIDSLNWKSKKFNVDKILNGGDEIIFRKDRSCKMIDLLKLGYIYFRGVDKSDRVVFRIEVRRHFRSNCSDKDLERIVILLIETGILFLKESKKATKATMLFDMTGFTLANADLHIVKFLAYQFNNNYPEFLGMIIIHNAPKIFYAIWKIIKGWLDPILVEKVRFTYDAELKELIDDKYIPIELGGEDNYKANYIEPSKKSSLKPIDNRFKKLYHQRCTLTLQFIESTIRWIKAESQHESYNYLIQRLKLQQALCKNYIDLDPYIRTRGVYDRSDELNLSF</sequence>
<gene>
    <name evidence="1" type="ORF">CLIB1444_02S18844</name>
</gene>
<comment type="caution">
    <text evidence="1">The sequence shown here is derived from an EMBL/GenBank/DDBJ whole genome shotgun (WGS) entry which is preliminary data.</text>
</comment>
<name>A0ACA9Y566_9ASCO</name>
<organism evidence="1 2">
    <name type="scientific">[Candida] jaroonii</name>
    <dbReference type="NCBI Taxonomy" id="467808"/>
    <lineage>
        <taxon>Eukaryota</taxon>
        <taxon>Fungi</taxon>
        <taxon>Dikarya</taxon>
        <taxon>Ascomycota</taxon>
        <taxon>Saccharomycotina</taxon>
        <taxon>Pichiomycetes</taxon>
        <taxon>Debaryomycetaceae</taxon>
        <taxon>Yamadazyma</taxon>
    </lineage>
</organism>
<protein>
    <submittedName>
        <fullName evidence="1">Phosphatidylinositol transfer protein Csr1p</fullName>
    </submittedName>
</protein>
<dbReference type="Proteomes" id="UP001152531">
    <property type="component" value="Unassembled WGS sequence"/>
</dbReference>
<proteinExistence type="predicted"/>